<dbReference type="Pfam" id="PF20143">
    <property type="entry name" value="NAD_kinase_C"/>
    <property type="match status" value="1"/>
</dbReference>
<keyword evidence="6" id="KW-0067">ATP-binding</keyword>
<feature type="binding site" evidence="6">
    <location>
        <begin position="145"/>
        <end position="146"/>
    </location>
    <ligand>
        <name>NAD(+)</name>
        <dbReference type="ChEBI" id="CHEBI:57540"/>
    </ligand>
</feature>
<keyword evidence="8" id="KW-1185">Reference proteome</keyword>
<dbReference type="InterPro" id="IPR017437">
    <property type="entry name" value="ATP-NAD_kinase_PpnK-typ_C"/>
</dbReference>
<dbReference type="NCBIfam" id="NF003406">
    <property type="entry name" value="PRK04761.1"/>
    <property type="match status" value="1"/>
</dbReference>
<evidence type="ECO:0000256" key="2">
    <source>
        <dbReference type="ARBA" id="ARBA00022777"/>
    </source>
</evidence>
<dbReference type="OrthoDB" id="9774737at2"/>
<dbReference type="EC" id="2.7.1.23" evidence="6"/>
<dbReference type="SUPFAM" id="SSF111331">
    <property type="entry name" value="NAD kinase/diacylglycerol kinase-like"/>
    <property type="match status" value="1"/>
</dbReference>
<dbReference type="Pfam" id="PF01513">
    <property type="entry name" value="NAD_kinase"/>
    <property type="match status" value="1"/>
</dbReference>
<evidence type="ECO:0000313" key="8">
    <source>
        <dbReference type="Proteomes" id="UP000249065"/>
    </source>
</evidence>
<gene>
    <name evidence="6" type="primary">nadK</name>
    <name evidence="7" type="ORF">DOO78_12925</name>
</gene>
<dbReference type="InterPro" id="IPR016064">
    <property type="entry name" value="NAD/diacylglycerol_kinase_sf"/>
</dbReference>
<name>A0A327M6N1_9PROT</name>
<dbReference type="GO" id="GO:0005524">
    <property type="term" value="F:ATP binding"/>
    <property type="evidence" value="ECO:0007669"/>
    <property type="project" value="UniProtKB-KW"/>
</dbReference>
<feature type="binding site" evidence="6">
    <location>
        <position position="183"/>
    </location>
    <ligand>
        <name>NAD(+)</name>
        <dbReference type="ChEBI" id="CHEBI:57540"/>
    </ligand>
</feature>
<dbReference type="Gene3D" id="3.40.50.10330">
    <property type="entry name" value="Probable inorganic polyphosphate/atp-NAD kinase, domain 1"/>
    <property type="match status" value="1"/>
</dbReference>
<organism evidence="7 8">
    <name type="scientific">Roseicella frigidaeris</name>
    <dbReference type="NCBI Taxonomy" id="2230885"/>
    <lineage>
        <taxon>Bacteria</taxon>
        <taxon>Pseudomonadati</taxon>
        <taxon>Pseudomonadota</taxon>
        <taxon>Alphaproteobacteria</taxon>
        <taxon>Acetobacterales</taxon>
        <taxon>Roseomonadaceae</taxon>
        <taxon>Roseicella</taxon>
    </lineage>
</organism>
<dbReference type="GO" id="GO:0003951">
    <property type="term" value="F:NAD+ kinase activity"/>
    <property type="evidence" value="ECO:0007669"/>
    <property type="project" value="UniProtKB-UniRule"/>
</dbReference>
<keyword evidence="6" id="KW-0963">Cytoplasm</keyword>
<accession>A0A327M6N1</accession>
<dbReference type="HAMAP" id="MF_00361">
    <property type="entry name" value="NAD_kinase"/>
    <property type="match status" value="1"/>
</dbReference>
<evidence type="ECO:0000256" key="5">
    <source>
        <dbReference type="ARBA" id="ARBA00047925"/>
    </source>
</evidence>
<dbReference type="GO" id="GO:0006741">
    <property type="term" value="P:NADP+ biosynthetic process"/>
    <property type="evidence" value="ECO:0007669"/>
    <property type="project" value="UniProtKB-UniRule"/>
</dbReference>
<dbReference type="GO" id="GO:0046872">
    <property type="term" value="F:metal ion binding"/>
    <property type="evidence" value="ECO:0007669"/>
    <property type="project" value="UniProtKB-UniRule"/>
</dbReference>
<feature type="active site" description="Proton acceptor" evidence="6">
    <location>
        <position position="75"/>
    </location>
</feature>
<evidence type="ECO:0000256" key="4">
    <source>
        <dbReference type="ARBA" id="ARBA00023027"/>
    </source>
</evidence>
<keyword evidence="6" id="KW-0547">Nucleotide-binding</keyword>
<keyword evidence="3 6" id="KW-0521">NADP</keyword>
<dbReference type="AlphaFoldDB" id="A0A327M6N1"/>
<comment type="catalytic activity">
    <reaction evidence="5 6">
        <text>NAD(+) + ATP = ADP + NADP(+) + H(+)</text>
        <dbReference type="Rhea" id="RHEA:18629"/>
        <dbReference type="ChEBI" id="CHEBI:15378"/>
        <dbReference type="ChEBI" id="CHEBI:30616"/>
        <dbReference type="ChEBI" id="CHEBI:57540"/>
        <dbReference type="ChEBI" id="CHEBI:58349"/>
        <dbReference type="ChEBI" id="CHEBI:456216"/>
        <dbReference type="EC" id="2.7.1.23"/>
    </reaction>
</comment>
<comment type="function">
    <text evidence="6">Involved in the regulation of the intracellular balance of NAD and NADP, and is a key enzyme in the biosynthesis of NADP. Catalyzes specifically the phosphorylation on 2'-hydroxyl of the adenosine moiety of NAD to yield NADP.</text>
</comment>
<reference evidence="8" key="1">
    <citation type="submission" date="2018-06" db="EMBL/GenBank/DDBJ databases">
        <authorList>
            <person name="Khan S.A."/>
        </authorList>
    </citation>
    <scope>NUCLEOTIDE SEQUENCE [LARGE SCALE GENOMIC DNA]</scope>
    <source>
        <strain evidence="8">DB-1506</strain>
    </source>
</reference>
<feature type="binding site" evidence="6">
    <location>
        <position position="175"/>
    </location>
    <ligand>
        <name>NAD(+)</name>
        <dbReference type="ChEBI" id="CHEBI:57540"/>
    </ligand>
</feature>
<keyword evidence="2 6" id="KW-0418">Kinase</keyword>
<dbReference type="InterPro" id="IPR017438">
    <property type="entry name" value="ATP-NAD_kinase_N"/>
</dbReference>
<evidence type="ECO:0000256" key="1">
    <source>
        <dbReference type="ARBA" id="ARBA00022679"/>
    </source>
</evidence>
<feature type="binding site" evidence="6">
    <location>
        <begin position="186"/>
        <end position="191"/>
    </location>
    <ligand>
        <name>NAD(+)</name>
        <dbReference type="ChEBI" id="CHEBI:57540"/>
    </ligand>
</feature>
<dbReference type="Proteomes" id="UP000249065">
    <property type="component" value="Unassembled WGS sequence"/>
</dbReference>
<feature type="binding site" evidence="6">
    <location>
        <begin position="75"/>
        <end position="76"/>
    </location>
    <ligand>
        <name>NAD(+)</name>
        <dbReference type="ChEBI" id="CHEBI:57540"/>
    </ligand>
</feature>
<comment type="subcellular location">
    <subcellularLocation>
        <location evidence="6">Cytoplasm</location>
    </subcellularLocation>
</comment>
<comment type="caution">
    <text evidence="7">The sequence shown here is derived from an EMBL/GenBank/DDBJ whole genome shotgun (WGS) entry which is preliminary data.</text>
</comment>
<comment type="cofactor">
    <cofactor evidence="6">
        <name>a divalent metal cation</name>
        <dbReference type="ChEBI" id="CHEBI:60240"/>
    </cofactor>
</comment>
<keyword evidence="1 6" id="KW-0808">Transferase</keyword>
<dbReference type="PANTHER" id="PTHR20275:SF0">
    <property type="entry name" value="NAD KINASE"/>
    <property type="match status" value="1"/>
</dbReference>
<comment type="similarity">
    <text evidence="6">Belongs to the NAD kinase family.</text>
</comment>
<keyword evidence="4 6" id="KW-0520">NAD</keyword>
<dbReference type="PANTHER" id="PTHR20275">
    <property type="entry name" value="NAD KINASE"/>
    <property type="match status" value="1"/>
</dbReference>
<dbReference type="GO" id="GO:0019674">
    <property type="term" value="P:NAD+ metabolic process"/>
    <property type="evidence" value="ECO:0007669"/>
    <property type="project" value="InterPro"/>
</dbReference>
<protein>
    <recommendedName>
        <fullName evidence="6">NAD kinase</fullName>
        <ecNumber evidence="6">2.7.1.23</ecNumber>
    </recommendedName>
    <alternativeName>
        <fullName evidence="6">ATP-dependent NAD kinase</fullName>
    </alternativeName>
</protein>
<dbReference type="InterPro" id="IPR002504">
    <property type="entry name" value="NADK"/>
</dbReference>
<comment type="caution">
    <text evidence="6">Lacks conserved residue(s) required for the propagation of feature annotation.</text>
</comment>
<dbReference type="GO" id="GO:0005737">
    <property type="term" value="C:cytoplasm"/>
    <property type="evidence" value="ECO:0007669"/>
    <property type="project" value="UniProtKB-SubCell"/>
</dbReference>
<evidence type="ECO:0000256" key="3">
    <source>
        <dbReference type="ARBA" id="ARBA00022857"/>
    </source>
</evidence>
<dbReference type="GO" id="GO:0051287">
    <property type="term" value="F:NAD binding"/>
    <property type="evidence" value="ECO:0007669"/>
    <property type="project" value="UniProtKB-ARBA"/>
</dbReference>
<proteinExistence type="inferred from homology"/>
<sequence>MPPRGRTPREPGVSDVPVPLPFPQPVALRAEDVRGRIAFHAAATEAARAARDRLVARYGEVPPEQAAAIVALGGDGGMLETQHRWLGHNIPVYGMNCGSVGFLMNEYREERLEERLAEAQAAVLHPLRMRAATEIGGIAEALAINEVSLLRETRQAAKVRILVDGKVRLPELICDGVLVATPAGSTAYNLSAHGPIVPLGANLMPLTPISAFRPRRWRGALLPGEAAVVFEILEAEKRPVAAVADYTEVRDVRRVEVREDRSIALTLLFDPDHGLSERIIAEQFTV</sequence>
<dbReference type="Gene3D" id="2.60.200.30">
    <property type="entry name" value="Probable inorganic polyphosphate/atp-NAD kinase, domain 2"/>
    <property type="match status" value="1"/>
</dbReference>
<dbReference type="EMBL" id="QLIX01000008">
    <property type="protein sequence ID" value="RAI58590.1"/>
    <property type="molecule type" value="Genomic_DNA"/>
</dbReference>
<evidence type="ECO:0000313" key="7">
    <source>
        <dbReference type="EMBL" id="RAI58590.1"/>
    </source>
</evidence>
<evidence type="ECO:0000256" key="6">
    <source>
        <dbReference type="HAMAP-Rule" id="MF_00361"/>
    </source>
</evidence>